<dbReference type="Proteomes" id="UP000318422">
    <property type="component" value="Unassembled WGS sequence"/>
</dbReference>
<organism evidence="3 4">
    <name type="scientific">Zoogloea ramigera</name>
    <dbReference type="NCBI Taxonomy" id="350"/>
    <lineage>
        <taxon>Bacteria</taxon>
        <taxon>Pseudomonadati</taxon>
        <taxon>Pseudomonadota</taxon>
        <taxon>Betaproteobacteria</taxon>
        <taxon>Rhodocyclales</taxon>
        <taxon>Zoogloeaceae</taxon>
        <taxon>Zoogloea</taxon>
    </lineage>
</organism>
<dbReference type="OrthoDB" id="9806902at2"/>
<feature type="domain" description="AB hydrolase-1" evidence="2">
    <location>
        <begin position="20"/>
        <end position="249"/>
    </location>
</feature>
<dbReference type="InterPro" id="IPR029058">
    <property type="entry name" value="AB_hydrolase_fold"/>
</dbReference>
<evidence type="ECO:0000256" key="1">
    <source>
        <dbReference type="SAM" id="MobiDB-lite"/>
    </source>
</evidence>
<name>A0A4Y4CX19_ZOORA</name>
<proteinExistence type="predicted"/>
<evidence type="ECO:0000313" key="3">
    <source>
        <dbReference type="EMBL" id="GEC97485.1"/>
    </source>
</evidence>
<dbReference type="SUPFAM" id="SSF53474">
    <property type="entry name" value="alpha/beta-Hydrolases"/>
    <property type="match status" value="1"/>
</dbReference>
<protein>
    <submittedName>
        <fullName evidence="3">Alpha/beta hydrolase</fullName>
    </submittedName>
</protein>
<comment type="caution">
    <text evidence="3">The sequence shown here is derived from an EMBL/GenBank/DDBJ whole genome shotgun (WGS) entry which is preliminary data.</text>
</comment>
<evidence type="ECO:0000313" key="4">
    <source>
        <dbReference type="Proteomes" id="UP000318422"/>
    </source>
</evidence>
<dbReference type="EMBL" id="BJNV01000091">
    <property type="protein sequence ID" value="GEC97485.1"/>
    <property type="molecule type" value="Genomic_DNA"/>
</dbReference>
<feature type="region of interest" description="Disordered" evidence="1">
    <location>
        <begin position="1"/>
        <end position="20"/>
    </location>
</feature>
<keyword evidence="3" id="KW-0378">Hydrolase</keyword>
<dbReference type="PANTHER" id="PTHR43194:SF2">
    <property type="entry name" value="PEROXISOMAL MEMBRANE PROTEIN LPX1"/>
    <property type="match status" value="1"/>
</dbReference>
<dbReference type="GO" id="GO:0016787">
    <property type="term" value="F:hydrolase activity"/>
    <property type="evidence" value="ECO:0007669"/>
    <property type="project" value="UniProtKB-KW"/>
</dbReference>
<gene>
    <name evidence="3" type="ORF">ZRA01_35580</name>
</gene>
<accession>A0A4Y4CX19</accession>
<dbReference type="Pfam" id="PF00561">
    <property type="entry name" value="Abhydrolase_1"/>
    <property type="match status" value="1"/>
</dbReference>
<dbReference type="Gene3D" id="3.40.50.1820">
    <property type="entry name" value="alpha/beta hydrolase"/>
    <property type="match status" value="1"/>
</dbReference>
<dbReference type="RefSeq" id="WP_141354783.1">
    <property type="nucleotide sequence ID" value="NZ_BJNV01000091.1"/>
</dbReference>
<evidence type="ECO:0000259" key="2">
    <source>
        <dbReference type="Pfam" id="PF00561"/>
    </source>
</evidence>
<reference evidence="3 4" key="1">
    <citation type="submission" date="2019-06" db="EMBL/GenBank/DDBJ databases">
        <title>Whole genome shotgun sequence of Zoogloea ramigera NBRC 15342.</title>
        <authorList>
            <person name="Hosoyama A."/>
            <person name="Uohara A."/>
            <person name="Ohji S."/>
            <person name="Ichikawa N."/>
        </authorList>
    </citation>
    <scope>NUCLEOTIDE SEQUENCE [LARGE SCALE GENOMIC DNA]</scope>
    <source>
        <strain evidence="3 4">NBRC 15342</strain>
    </source>
</reference>
<dbReference type="InterPro" id="IPR050228">
    <property type="entry name" value="Carboxylesterase_BioH"/>
</dbReference>
<dbReference type="PANTHER" id="PTHR43194">
    <property type="entry name" value="HYDROLASE ALPHA/BETA FOLD FAMILY"/>
    <property type="match status" value="1"/>
</dbReference>
<feature type="compositionally biased region" description="Basic residues" evidence="1">
    <location>
        <begin position="1"/>
        <end position="17"/>
    </location>
</feature>
<sequence length="271" mass="29310">MSAHPLKIHHHPAKRPSQRPPLLFVHGGYTNARCWEHNFIPYFQQKGYDCHALDLFGHGESGGHDQLHDFGIKDYARDVAHAVAELPARPVLIGHSMGTLVLRSYLSGAPDAAAGVALLSPVPPTGTGGSASRLALQQPDFFAELPNVLAGKPTANTLKVMASVYFSPDVRPEDTLQFMPMIGNESDQAVAEMVTLPFAAATRTPQLPTLVMGGSHDALFPASMLFFTALPWRARTVTIDRAGHMLMLDPQWPQAAEALGSWLDSLPPRAA</sequence>
<keyword evidence="4" id="KW-1185">Reference proteome</keyword>
<dbReference type="InterPro" id="IPR000073">
    <property type="entry name" value="AB_hydrolase_1"/>
</dbReference>
<dbReference type="AlphaFoldDB" id="A0A4Y4CX19"/>